<evidence type="ECO:0000256" key="2">
    <source>
        <dbReference type="ARBA" id="ARBA00023239"/>
    </source>
</evidence>
<dbReference type="Gene3D" id="3.90.226.10">
    <property type="entry name" value="2-enoyl-CoA Hydratase, Chain A, domain 1"/>
    <property type="match status" value="1"/>
</dbReference>
<dbReference type="GO" id="GO:0006635">
    <property type="term" value="P:fatty acid beta-oxidation"/>
    <property type="evidence" value="ECO:0007669"/>
    <property type="project" value="TreeGrafter"/>
</dbReference>
<dbReference type="OrthoDB" id="5730382at2"/>
<dbReference type="GO" id="GO:0016829">
    <property type="term" value="F:lyase activity"/>
    <property type="evidence" value="ECO:0007669"/>
    <property type="project" value="UniProtKB-KW"/>
</dbReference>
<dbReference type="STRING" id="1280953.HOC_12057"/>
<dbReference type="InterPro" id="IPR014748">
    <property type="entry name" value="Enoyl-CoA_hydra_C"/>
</dbReference>
<comment type="caution">
    <text evidence="4">The sequence shown here is derived from an EMBL/GenBank/DDBJ whole genome shotgun (WGS) entry which is preliminary data.</text>
</comment>
<dbReference type="InterPro" id="IPR001753">
    <property type="entry name" value="Enoyl-CoA_hydra/iso"/>
</dbReference>
<reference evidence="4 5" key="1">
    <citation type="journal article" date="2014" name="Antonie Van Leeuwenhoek">
        <title>Hyphomonas beringensis sp. nov. and Hyphomonas chukchiensis sp. nov., isolated from surface seawater of the Bering Sea and Chukchi Sea.</title>
        <authorList>
            <person name="Li C."/>
            <person name="Lai Q."/>
            <person name="Li G."/>
            <person name="Dong C."/>
            <person name="Wang J."/>
            <person name="Liao Y."/>
            <person name="Shao Z."/>
        </authorList>
    </citation>
    <scope>NUCLEOTIDE SEQUENCE [LARGE SCALE GENOMIC DNA]</scope>
    <source>
        <strain evidence="4 5">SCH89</strain>
    </source>
</reference>
<keyword evidence="4" id="KW-0413">Isomerase</keyword>
<keyword evidence="2" id="KW-0456">Lyase</keyword>
<proteinExistence type="inferred from homology"/>
<dbReference type="AlphaFoldDB" id="A0A059G5J5"/>
<dbReference type="EMBL" id="ARYL01000017">
    <property type="protein sequence ID" value="KDA02117.1"/>
    <property type="molecule type" value="Genomic_DNA"/>
</dbReference>
<comment type="similarity">
    <text evidence="1 3">Belongs to the enoyl-CoA hydratase/isomerase family.</text>
</comment>
<dbReference type="PROSITE" id="PS00166">
    <property type="entry name" value="ENOYL_COA_HYDRATASE"/>
    <property type="match status" value="1"/>
</dbReference>
<dbReference type="InterPro" id="IPR018376">
    <property type="entry name" value="Enoyl-CoA_hyd/isom_CS"/>
</dbReference>
<dbReference type="Gene3D" id="1.10.12.10">
    <property type="entry name" value="Lyase 2-enoyl-coa Hydratase, Chain A, domain 2"/>
    <property type="match status" value="1"/>
</dbReference>
<evidence type="ECO:0000313" key="4">
    <source>
        <dbReference type="EMBL" id="KDA02117.1"/>
    </source>
</evidence>
<dbReference type="PANTHER" id="PTHR11941">
    <property type="entry name" value="ENOYL-COA HYDRATASE-RELATED"/>
    <property type="match status" value="1"/>
</dbReference>
<dbReference type="PANTHER" id="PTHR11941:SF54">
    <property type="entry name" value="ENOYL-COA HYDRATASE, MITOCHONDRIAL"/>
    <property type="match status" value="1"/>
</dbReference>
<dbReference type="CDD" id="cd06558">
    <property type="entry name" value="crotonase-like"/>
    <property type="match status" value="1"/>
</dbReference>
<keyword evidence="5" id="KW-1185">Reference proteome</keyword>
<organism evidence="4 5">
    <name type="scientific">Hyphomonas oceanitis SCH89</name>
    <dbReference type="NCBI Taxonomy" id="1280953"/>
    <lineage>
        <taxon>Bacteria</taxon>
        <taxon>Pseudomonadati</taxon>
        <taxon>Pseudomonadota</taxon>
        <taxon>Alphaproteobacteria</taxon>
        <taxon>Hyphomonadales</taxon>
        <taxon>Hyphomonadaceae</taxon>
        <taxon>Hyphomonas</taxon>
    </lineage>
</organism>
<dbReference type="Pfam" id="PF00378">
    <property type="entry name" value="ECH_1"/>
    <property type="match status" value="1"/>
</dbReference>
<evidence type="ECO:0000256" key="3">
    <source>
        <dbReference type="RuleBase" id="RU003707"/>
    </source>
</evidence>
<dbReference type="Proteomes" id="UP000024942">
    <property type="component" value="Unassembled WGS sequence"/>
</dbReference>
<accession>A0A059G5J5</accession>
<gene>
    <name evidence="4" type="ORF">HOC_12057</name>
</gene>
<dbReference type="InterPro" id="IPR029045">
    <property type="entry name" value="ClpP/crotonase-like_dom_sf"/>
</dbReference>
<name>A0A059G5J5_9PROT</name>
<dbReference type="SUPFAM" id="SSF52096">
    <property type="entry name" value="ClpP/crotonase"/>
    <property type="match status" value="1"/>
</dbReference>
<evidence type="ECO:0000313" key="5">
    <source>
        <dbReference type="Proteomes" id="UP000024942"/>
    </source>
</evidence>
<sequence length="261" mass="27082">MSQPSIRLEINAPFGEIILNKPEKRNALSVDMWAAIPELIERVVAAETVKVVIIHGGDAGAFAAGADISEFSTIYSTPEAAAQSGAVIAAALNAVEACTKPVIAAIDGACVGGGMSLAMAADLRVASEDARFGITPAKLGIVYPAGDTRRLVAAIGAARAKDILFTARIFDVAEAKEMGLLSRVVARGEALAGARALGDAVAATSQWSTRAIKRMVAGIEAGWDDTSSEATGLFADGFASEDFVEGYSSFLEKRPANFTFK</sequence>
<dbReference type="RefSeq" id="WP_034736286.1">
    <property type="nucleotide sequence ID" value="NZ_ARYL01000017.1"/>
</dbReference>
<protein>
    <submittedName>
        <fullName evidence="4">Enoyl-CoA hydratase/isomerase</fullName>
    </submittedName>
</protein>
<dbReference type="eggNOG" id="COG1024">
    <property type="taxonomic scope" value="Bacteria"/>
</dbReference>
<evidence type="ECO:0000256" key="1">
    <source>
        <dbReference type="ARBA" id="ARBA00005254"/>
    </source>
</evidence>
<dbReference type="GO" id="GO:0016853">
    <property type="term" value="F:isomerase activity"/>
    <property type="evidence" value="ECO:0007669"/>
    <property type="project" value="UniProtKB-KW"/>
</dbReference>
<dbReference type="PATRIC" id="fig|1280953.3.peg.2431"/>